<keyword evidence="3" id="KW-1003">Cell membrane</keyword>
<keyword evidence="4 7" id="KW-0812">Transmembrane</keyword>
<sequence length="153" mass="15866">MRNLKSVPEYGTSLFRIVVGFLMACHGASNLFSWPAKATGGHTVSPTVWPGGVAALLQFSFGVLVMLGVVTRVSGIILSGTMAYAYFSVHAEKALLPIANGGEPAAMFSWAFLMIAIVGAGPLSVDAVLEKVRRTSPAMVVSEPEGAPAVATA</sequence>
<comment type="subcellular location">
    <subcellularLocation>
        <location evidence="1">Cell membrane</location>
        <topology evidence="1">Multi-pass membrane protein</topology>
    </subcellularLocation>
</comment>
<dbReference type="Proteomes" id="UP000000851">
    <property type="component" value="Chromosome"/>
</dbReference>
<feature type="transmembrane region" description="Helical" evidence="7">
    <location>
        <begin position="55"/>
        <end position="87"/>
    </location>
</feature>
<gene>
    <name evidence="8" type="ordered locus">Caci_7016</name>
</gene>
<evidence type="ECO:0000256" key="4">
    <source>
        <dbReference type="ARBA" id="ARBA00022692"/>
    </source>
</evidence>
<evidence type="ECO:0000256" key="1">
    <source>
        <dbReference type="ARBA" id="ARBA00004651"/>
    </source>
</evidence>
<dbReference type="InterPro" id="IPR032808">
    <property type="entry name" value="DoxX"/>
</dbReference>
<comment type="similarity">
    <text evidence="2">Belongs to the DoxX family.</text>
</comment>
<organism evidence="8 9">
    <name type="scientific">Catenulispora acidiphila (strain DSM 44928 / JCM 14897 / NBRC 102108 / NRRL B-24433 / ID139908)</name>
    <dbReference type="NCBI Taxonomy" id="479433"/>
    <lineage>
        <taxon>Bacteria</taxon>
        <taxon>Bacillati</taxon>
        <taxon>Actinomycetota</taxon>
        <taxon>Actinomycetes</taxon>
        <taxon>Catenulisporales</taxon>
        <taxon>Catenulisporaceae</taxon>
        <taxon>Catenulispora</taxon>
    </lineage>
</organism>
<protein>
    <submittedName>
        <fullName evidence="8">DoxX family protein</fullName>
    </submittedName>
</protein>
<keyword evidence="9" id="KW-1185">Reference proteome</keyword>
<evidence type="ECO:0000313" key="9">
    <source>
        <dbReference type="Proteomes" id="UP000000851"/>
    </source>
</evidence>
<dbReference type="AlphaFoldDB" id="C7Q577"/>
<dbReference type="PANTHER" id="PTHR33452:SF4">
    <property type="entry name" value="BLL4328 PROTEIN"/>
    <property type="match status" value="1"/>
</dbReference>
<dbReference type="STRING" id="479433.Caci_7016"/>
<dbReference type="InterPro" id="IPR051907">
    <property type="entry name" value="DoxX-like_oxidoreductase"/>
</dbReference>
<evidence type="ECO:0000256" key="5">
    <source>
        <dbReference type="ARBA" id="ARBA00022989"/>
    </source>
</evidence>
<name>C7Q577_CATAD</name>
<proteinExistence type="inferred from homology"/>
<dbReference type="OrthoDB" id="9808524at2"/>
<dbReference type="KEGG" id="cai:Caci_7016"/>
<evidence type="ECO:0000256" key="3">
    <source>
        <dbReference type="ARBA" id="ARBA00022475"/>
    </source>
</evidence>
<reference evidence="8 9" key="1">
    <citation type="journal article" date="2009" name="Stand. Genomic Sci.">
        <title>Complete genome sequence of Catenulispora acidiphila type strain (ID 139908).</title>
        <authorList>
            <person name="Copeland A."/>
            <person name="Lapidus A."/>
            <person name="Glavina Del Rio T."/>
            <person name="Nolan M."/>
            <person name="Lucas S."/>
            <person name="Chen F."/>
            <person name="Tice H."/>
            <person name="Cheng J.F."/>
            <person name="Bruce D."/>
            <person name="Goodwin L."/>
            <person name="Pitluck S."/>
            <person name="Mikhailova N."/>
            <person name="Pati A."/>
            <person name="Ivanova N."/>
            <person name="Mavromatis K."/>
            <person name="Chen A."/>
            <person name="Palaniappan K."/>
            <person name="Chain P."/>
            <person name="Land M."/>
            <person name="Hauser L."/>
            <person name="Chang Y.J."/>
            <person name="Jeffries C.D."/>
            <person name="Chertkov O."/>
            <person name="Brettin T."/>
            <person name="Detter J.C."/>
            <person name="Han C."/>
            <person name="Ali Z."/>
            <person name="Tindall B.J."/>
            <person name="Goker M."/>
            <person name="Bristow J."/>
            <person name="Eisen J.A."/>
            <person name="Markowitz V."/>
            <person name="Hugenholtz P."/>
            <person name="Kyrpides N.C."/>
            <person name="Klenk H.P."/>
        </authorList>
    </citation>
    <scope>NUCLEOTIDE SEQUENCE [LARGE SCALE GENOMIC DNA]</scope>
    <source>
        <strain evidence="9">DSM 44928 / JCM 14897 / NBRC 102108 / NRRL B-24433 / ID139908</strain>
    </source>
</reference>
<accession>C7Q577</accession>
<evidence type="ECO:0000313" key="8">
    <source>
        <dbReference type="EMBL" id="ACU75846.1"/>
    </source>
</evidence>
<feature type="transmembrane region" description="Helical" evidence="7">
    <location>
        <begin position="14"/>
        <end position="34"/>
    </location>
</feature>
<dbReference type="eggNOG" id="COG2259">
    <property type="taxonomic scope" value="Bacteria"/>
</dbReference>
<keyword evidence="6 7" id="KW-0472">Membrane</keyword>
<dbReference type="EMBL" id="CP001700">
    <property type="protein sequence ID" value="ACU75846.1"/>
    <property type="molecule type" value="Genomic_DNA"/>
</dbReference>
<evidence type="ECO:0000256" key="2">
    <source>
        <dbReference type="ARBA" id="ARBA00006679"/>
    </source>
</evidence>
<dbReference type="GO" id="GO:0005886">
    <property type="term" value="C:plasma membrane"/>
    <property type="evidence" value="ECO:0007669"/>
    <property type="project" value="UniProtKB-SubCell"/>
</dbReference>
<feature type="transmembrane region" description="Helical" evidence="7">
    <location>
        <begin position="107"/>
        <end position="129"/>
    </location>
</feature>
<evidence type="ECO:0000256" key="7">
    <source>
        <dbReference type="SAM" id="Phobius"/>
    </source>
</evidence>
<dbReference type="HOGENOM" id="CLU_058421_2_0_11"/>
<dbReference type="PANTHER" id="PTHR33452">
    <property type="entry name" value="OXIDOREDUCTASE CATD-RELATED"/>
    <property type="match status" value="1"/>
</dbReference>
<evidence type="ECO:0000256" key="6">
    <source>
        <dbReference type="ARBA" id="ARBA00023136"/>
    </source>
</evidence>
<dbReference type="Pfam" id="PF07681">
    <property type="entry name" value="DoxX"/>
    <property type="match status" value="1"/>
</dbReference>
<keyword evidence="5 7" id="KW-1133">Transmembrane helix</keyword>
<dbReference type="InParanoid" id="C7Q577"/>
<dbReference type="RefSeq" id="WP_015795574.1">
    <property type="nucleotide sequence ID" value="NC_013131.1"/>
</dbReference>